<reference evidence="1" key="2">
    <citation type="submission" date="2020-11" db="EMBL/GenBank/DDBJ databases">
        <authorList>
            <person name="McCartney M.A."/>
            <person name="Auch B."/>
            <person name="Kono T."/>
            <person name="Mallez S."/>
            <person name="Becker A."/>
            <person name="Gohl D.M."/>
            <person name="Silverstein K.A.T."/>
            <person name="Koren S."/>
            <person name="Bechman K.B."/>
            <person name="Herman A."/>
            <person name="Abrahante J.E."/>
            <person name="Garbe J."/>
        </authorList>
    </citation>
    <scope>NUCLEOTIDE SEQUENCE</scope>
    <source>
        <strain evidence="1">Duluth1</strain>
        <tissue evidence="1">Whole animal</tissue>
    </source>
</reference>
<keyword evidence="2" id="KW-1185">Reference proteome</keyword>
<organism evidence="1 2">
    <name type="scientific">Dreissena polymorpha</name>
    <name type="common">Zebra mussel</name>
    <name type="synonym">Mytilus polymorpha</name>
    <dbReference type="NCBI Taxonomy" id="45954"/>
    <lineage>
        <taxon>Eukaryota</taxon>
        <taxon>Metazoa</taxon>
        <taxon>Spiralia</taxon>
        <taxon>Lophotrochozoa</taxon>
        <taxon>Mollusca</taxon>
        <taxon>Bivalvia</taxon>
        <taxon>Autobranchia</taxon>
        <taxon>Heteroconchia</taxon>
        <taxon>Euheterodonta</taxon>
        <taxon>Imparidentia</taxon>
        <taxon>Neoheterodontei</taxon>
        <taxon>Myida</taxon>
        <taxon>Dreissenoidea</taxon>
        <taxon>Dreissenidae</taxon>
        <taxon>Dreissena</taxon>
    </lineage>
</organism>
<dbReference type="EMBL" id="JAIWYP010000008">
    <property type="protein sequence ID" value="KAH3788563.1"/>
    <property type="molecule type" value="Genomic_DNA"/>
</dbReference>
<protein>
    <submittedName>
        <fullName evidence="1">Uncharacterized protein</fullName>
    </submittedName>
</protein>
<dbReference type="AlphaFoldDB" id="A0A9D4F017"/>
<evidence type="ECO:0000313" key="1">
    <source>
        <dbReference type="EMBL" id="KAH3788563.1"/>
    </source>
</evidence>
<comment type="caution">
    <text evidence="1">The sequence shown here is derived from an EMBL/GenBank/DDBJ whole genome shotgun (WGS) entry which is preliminary data.</text>
</comment>
<sequence length="126" mass="14501">MYIHVTGPYWKLITSGNVPYMELYTHIQSLHKFICAVKDIPEQLLKGSLLWQSDYEIPQERFLNAVKNAIYPTDSLVVNSVHCMAKSMITCIEKQLCYFLPGGQFSDLKISRCLMPVLINVPMKFL</sequence>
<accession>A0A9D4F017</accession>
<reference evidence="1" key="1">
    <citation type="journal article" date="2019" name="bioRxiv">
        <title>The Genome of the Zebra Mussel, Dreissena polymorpha: A Resource for Invasive Species Research.</title>
        <authorList>
            <person name="McCartney M.A."/>
            <person name="Auch B."/>
            <person name="Kono T."/>
            <person name="Mallez S."/>
            <person name="Zhang Y."/>
            <person name="Obille A."/>
            <person name="Becker A."/>
            <person name="Abrahante J.E."/>
            <person name="Garbe J."/>
            <person name="Badalamenti J.P."/>
            <person name="Herman A."/>
            <person name="Mangelson H."/>
            <person name="Liachko I."/>
            <person name="Sullivan S."/>
            <person name="Sone E.D."/>
            <person name="Koren S."/>
            <person name="Silverstein K.A.T."/>
            <person name="Beckman K.B."/>
            <person name="Gohl D.M."/>
        </authorList>
    </citation>
    <scope>NUCLEOTIDE SEQUENCE</scope>
    <source>
        <strain evidence="1">Duluth1</strain>
        <tissue evidence="1">Whole animal</tissue>
    </source>
</reference>
<evidence type="ECO:0000313" key="2">
    <source>
        <dbReference type="Proteomes" id="UP000828390"/>
    </source>
</evidence>
<dbReference type="Proteomes" id="UP000828390">
    <property type="component" value="Unassembled WGS sequence"/>
</dbReference>
<gene>
    <name evidence="1" type="ORF">DPMN_166708</name>
</gene>
<proteinExistence type="predicted"/>
<name>A0A9D4F017_DREPO</name>